<keyword evidence="1" id="KW-0808">Transferase</keyword>
<dbReference type="STRING" id="1798533.A2609_01160"/>
<evidence type="ECO:0000313" key="5">
    <source>
        <dbReference type="Proteomes" id="UP000176867"/>
    </source>
</evidence>
<sequence length="407" mass="46435">MKIAIVCGRDIERASDTDGGSVLIRNLARELCRQGNSIDVYTPANIAGGTFRQEEHIEPSHDLPGVSIIRFPIQEKDFHLRTLDKNSESYFLNRMSISMRAGEYFDDRKLHAYDRIYLFHITHAFGLFEKDRCPISRTVLFPMFLGAFYCLSEDVPQEYFDAEIKALKYVQHIATPSAAERTVLINSYKVPSEKIFIVRRGYDPSVFRPLLRTFVPQDTLHILCANVIKPQKEQCFFLDLVEAARDRIPGLTVHLIGLGETNTQTAYGHYAFDLKCDATRRGLDQYFVFHDIAPQYAVNELMRTCHLAFYPSRTETFGKSVLESVVTGLPTIVFNDVPAYDEFLENHRTGISINRSLAAALEAIDMLRTDAKLYETISENGIAIAPQFTWEKIVADFIRDSEAHIRL</sequence>
<dbReference type="InterPro" id="IPR001296">
    <property type="entry name" value="Glyco_trans_1"/>
</dbReference>
<feature type="domain" description="Glycosyl transferase family 1" evidence="2">
    <location>
        <begin position="217"/>
        <end position="381"/>
    </location>
</feature>
<dbReference type="Pfam" id="PF13439">
    <property type="entry name" value="Glyco_transf_4"/>
    <property type="match status" value="1"/>
</dbReference>
<evidence type="ECO:0000256" key="1">
    <source>
        <dbReference type="ARBA" id="ARBA00022679"/>
    </source>
</evidence>
<dbReference type="EMBL" id="MFMU01000004">
    <property type="protein sequence ID" value="OGG93840.1"/>
    <property type="molecule type" value="Genomic_DNA"/>
</dbReference>
<comment type="caution">
    <text evidence="4">The sequence shown here is derived from an EMBL/GenBank/DDBJ whole genome shotgun (WGS) entry which is preliminary data.</text>
</comment>
<dbReference type="InterPro" id="IPR028098">
    <property type="entry name" value="Glyco_trans_4-like_N"/>
</dbReference>
<name>A0A1F6G6W3_9BACT</name>
<dbReference type="PANTHER" id="PTHR46401">
    <property type="entry name" value="GLYCOSYLTRANSFERASE WBBK-RELATED"/>
    <property type="match status" value="1"/>
</dbReference>
<dbReference type="Proteomes" id="UP000176867">
    <property type="component" value="Unassembled WGS sequence"/>
</dbReference>
<protein>
    <recommendedName>
        <fullName evidence="6">Glycosyl transferase family 1 domain-containing protein</fullName>
    </recommendedName>
</protein>
<dbReference type="CDD" id="cd03801">
    <property type="entry name" value="GT4_PimA-like"/>
    <property type="match status" value="1"/>
</dbReference>
<proteinExistence type="predicted"/>
<organism evidence="4 5">
    <name type="scientific">Candidatus Kaiserbacteria bacterium RIFOXYD1_FULL_47_14</name>
    <dbReference type="NCBI Taxonomy" id="1798533"/>
    <lineage>
        <taxon>Bacteria</taxon>
        <taxon>Candidatus Kaiseribacteriota</taxon>
    </lineage>
</organism>
<dbReference type="GO" id="GO:0009103">
    <property type="term" value="P:lipopolysaccharide biosynthetic process"/>
    <property type="evidence" value="ECO:0007669"/>
    <property type="project" value="TreeGrafter"/>
</dbReference>
<gene>
    <name evidence="4" type="ORF">A2609_01160</name>
</gene>
<dbReference type="Pfam" id="PF00534">
    <property type="entry name" value="Glycos_transf_1"/>
    <property type="match status" value="1"/>
</dbReference>
<reference evidence="4 5" key="1">
    <citation type="journal article" date="2016" name="Nat. Commun.">
        <title>Thousands of microbial genomes shed light on interconnected biogeochemical processes in an aquifer system.</title>
        <authorList>
            <person name="Anantharaman K."/>
            <person name="Brown C.T."/>
            <person name="Hug L.A."/>
            <person name="Sharon I."/>
            <person name="Castelle C.J."/>
            <person name="Probst A.J."/>
            <person name="Thomas B.C."/>
            <person name="Singh A."/>
            <person name="Wilkins M.J."/>
            <person name="Karaoz U."/>
            <person name="Brodie E.L."/>
            <person name="Williams K.H."/>
            <person name="Hubbard S.S."/>
            <person name="Banfield J.F."/>
        </authorList>
    </citation>
    <scope>NUCLEOTIDE SEQUENCE [LARGE SCALE GENOMIC DNA]</scope>
</reference>
<evidence type="ECO:0000259" key="2">
    <source>
        <dbReference type="Pfam" id="PF00534"/>
    </source>
</evidence>
<accession>A0A1F6G6W3</accession>
<dbReference type="AlphaFoldDB" id="A0A1F6G6W3"/>
<evidence type="ECO:0000259" key="3">
    <source>
        <dbReference type="Pfam" id="PF13439"/>
    </source>
</evidence>
<feature type="domain" description="Glycosyltransferase subfamily 4-like N-terminal" evidence="3">
    <location>
        <begin position="18"/>
        <end position="205"/>
    </location>
</feature>
<dbReference type="GO" id="GO:0016757">
    <property type="term" value="F:glycosyltransferase activity"/>
    <property type="evidence" value="ECO:0007669"/>
    <property type="project" value="InterPro"/>
</dbReference>
<evidence type="ECO:0000313" key="4">
    <source>
        <dbReference type="EMBL" id="OGG93840.1"/>
    </source>
</evidence>
<evidence type="ECO:0008006" key="6">
    <source>
        <dbReference type="Google" id="ProtNLM"/>
    </source>
</evidence>
<dbReference type="PANTHER" id="PTHR46401:SF2">
    <property type="entry name" value="GLYCOSYLTRANSFERASE WBBK-RELATED"/>
    <property type="match status" value="1"/>
</dbReference>
<dbReference type="SUPFAM" id="SSF53756">
    <property type="entry name" value="UDP-Glycosyltransferase/glycogen phosphorylase"/>
    <property type="match status" value="1"/>
</dbReference>
<dbReference type="Gene3D" id="3.40.50.2000">
    <property type="entry name" value="Glycogen Phosphorylase B"/>
    <property type="match status" value="2"/>
</dbReference>